<accession>A0A820SXC2</accession>
<proteinExistence type="predicted"/>
<evidence type="ECO:0000313" key="3">
    <source>
        <dbReference type="Proteomes" id="UP000663881"/>
    </source>
</evidence>
<protein>
    <submittedName>
        <fullName evidence="2">Uncharacterized protein</fullName>
    </submittedName>
</protein>
<dbReference type="Proteomes" id="UP000663881">
    <property type="component" value="Unassembled WGS sequence"/>
</dbReference>
<organism evidence="2 3">
    <name type="scientific">Adineta steineri</name>
    <dbReference type="NCBI Taxonomy" id="433720"/>
    <lineage>
        <taxon>Eukaryota</taxon>
        <taxon>Metazoa</taxon>
        <taxon>Spiralia</taxon>
        <taxon>Gnathifera</taxon>
        <taxon>Rotifera</taxon>
        <taxon>Eurotatoria</taxon>
        <taxon>Bdelloidea</taxon>
        <taxon>Adinetida</taxon>
        <taxon>Adinetidae</taxon>
        <taxon>Adineta</taxon>
    </lineage>
</organism>
<feature type="non-terminal residue" evidence="2">
    <location>
        <position position="1"/>
    </location>
</feature>
<reference evidence="2" key="1">
    <citation type="submission" date="2021-02" db="EMBL/GenBank/DDBJ databases">
        <authorList>
            <person name="Nowell W R."/>
        </authorList>
    </citation>
    <scope>NUCLEOTIDE SEQUENCE</scope>
</reference>
<comment type="caution">
    <text evidence="2">The sequence shown here is derived from an EMBL/GenBank/DDBJ whole genome shotgun (WGS) entry which is preliminary data.</text>
</comment>
<gene>
    <name evidence="2" type="ORF">OKA104_LOCUS54809</name>
</gene>
<evidence type="ECO:0000313" key="2">
    <source>
        <dbReference type="EMBL" id="CAF4463116.1"/>
    </source>
</evidence>
<evidence type="ECO:0000256" key="1">
    <source>
        <dbReference type="SAM" id="MobiDB-lite"/>
    </source>
</evidence>
<sequence>TFLDFLEEDSNFQDFLEAEEGGSRPPEPPEKNTTATTPTTPRPNLRFIATMAAKRLWSAVDAIAIPGAQHPLPKHPEKLLPKFHPDNDITPEDHIKQFMLSLRLLEVQHEDVVSRLFPDTFVG</sequence>
<dbReference type="AlphaFoldDB" id="A0A820SXC2"/>
<feature type="compositionally biased region" description="Low complexity" evidence="1">
    <location>
        <begin position="31"/>
        <end position="43"/>
    </location>
</feature>
<feature type="region of interest" description="Disordered" evidence="1">
    <location>
        <begin position="17"/>
        <end position="43"/>
    </location>
</feature>
<dbReference type="EMBL" id="CAJOAY010037309">
    <property type="protein sequence ID" value="CAF4463116.1"/>
    <property type="molecule type" value="Genomic_DNA"/>
</dbReference>
<name>A0A820SXC2_9BILA</name>